<dbReference type="InterPro" id="IPR050834">
    <property type="entry name" value="Glycosyltransf_2"/>
</dbReference>
<organism evidence="5 6">
    <name type="scientific">Natrinema salsiterrestre</name>
    <dbReference type="NCBI Taxonomy" id="2950540"/>
    <lineage>
        <taxon>Archaea</taxon>
        <taxon>Methanobacteriati</taxon>
        <taxon>Methanobacteriota</taxon>
        <taxon>Stenosarchaea group</taxon>
        <taxon>Halobacteria</taxon>
        <taxon>Halobacteriales</taxon>
        <taxon>Natrialbaceae</taxon>
        <taxon>Natrinema</taxon>
    </lineage>
</organism>
<dbReference type="PANTHER" id="PTHR43685:SF5">
    <property type="entry name" value="GLYCOSYLTRANSFERASE EPSE-RELATED"/>
    <property type="match status" value="1"/>
</dbReference>
<accession>A0A9Q4L1G0</accession>
<dbReference type="RefSeq" id="WP_277521368.1">
    <property type="nucleotide sequence ID" value="NZ_JAMQOT010000003.1"/>
</dbReference>
<dbReference type="InterPro" id="IPR001173">
    <property type="entry name" value="Glyco_trans_2-like"/>
</dbReference>
<dbReference type="InterPro" id="IPR029044">
    <property type="entry name" value="Nucleotide-diphossugar_trans"/>
</dbReference>
<protein>
    <submittedName>
        <fullName evidence="5">Glycosyltransferase</fullName>
        <ecNumber evidence="5">2.4.-.-</ecNumber>
    </submittedName>
</protein>
<dbReference type="EC" id="2.4.-.-" evidence="5"/>
<comment type="caution">
    <text evidence="5">The sequence shown here is derived from an EMBL/GenBank/DDBJ whole genome shotgun (WGS) entry which is preliminary data.</text>
</comment>
<evidence type="ECO:0000256" key="1">
    <source>
        <dbReference type="ARBA" id="ARBA00006739"/>
    </source>
</evidence>
<sequence>MDDTSKGSLSVVLPVYSGDESTHLDSAIKSVIEQTRNPDEVVLVQDGPVNESIEQVITNWCECQPEIINHHEIPKNQGLGNALRVGVEHCSSEFVARMDADDISYSNRFETQLLYLRRHPEVDIVGGYIQEFSEKPEKVAAVRTVPLDHDDIRAYARHRNPMNHVTVMFRREAVLNAGNYHNAEDPMEDYWLWARMLRDGATFANVADPLVKVRAGDELYKRRGGWKYARKELCLQRDLYRWGISSLPRCLFNAASRAALRLVPNSVRGDIYQRFARADPDRV</sequence>
<reference evidence="5" key="1">
    <citation type="submission" date="2022-06" db="EMBL/GenBank/DDBJ databases">
        <title>Natrinema sp. a new haloarchaeum isolate from saline soil.</title>
        <authorList>
            <person name="Strakova D."/>
            <person name="Galisteo C."/>
            <person name="Sanchez-Porro C."/>
            <person name="Ventosa A."/>
        </authorList>
    </citation>
    <scope>NUCLEOTIDE SEQUENCE</scope>
    <source>
        <strain evidence="5">S1CR25-10</strain>
    </source>
</reference>
<keyword evidence="3 5" id="KW-0808">Transferase</keyword>
<evidence type="ECO:0000256" key="3">
    <source>
        <dbReference type="ARBA" id="ARBA00022679"/>
    </source>
</evidence>
<evidence type="ECO:0000256" key="2">
    <source>
        <dbReference type="ARBA" id="ARBA00022676"/>
    </source>
</evidence>
<dbReference type="Proteomes" id="UP001154061">
    <property type="component" value="Unassembled WGS sequence"/>
</dbReference>
<dbReference type="AlphaFoldDB" id="A0A9Q4L1G0"/>
<dbReference type="Pfam" id="PF00535">
    <property type="entry name" value="Glycos_transf_2"/>
    <property type="match status" value="1"/>
</dbReference>
<evidence type="ECO:0000313" key="5">
    <source>
        <dbReference type="EMBL" id="MDF9745867.1"/>
    </source>
</evidence>
<proteinExistence type="inferred from homology"/>
<gene>
    <name evidence="5" type="ORF">NDI89_09760</name>
</gene>
<comment type="similarity">
    <text evidence="1">Belongs to the glycosyltransferase 2 family.</text>
</comment>
<keyword evidence="2 5" id="KW-0328">Glycosyltransferase</keyword>
<dbReference type="PANTHER" id="PTHR43685">
    <property type="entry name" value="GLYCOSYLTRANSFERASE"/>
    <property type="match status" value="1"/>
</dbReference>
<name>A0A9Q4L1G0_9EURY</name>
<feature type="domain" description="Glycosyltransferase 2-like" evidence="4">
    <location>
        <begin position="10"/>
        <end position="159"/>
    </location>
</feature>
<keyword evidence="6" id="KW-1185">Reference proteome</keyword>
<evidence type="ECO:0000313" key="6">
    <source>
        <dbReference type="Proteomes" id="UP001154061"/>
    </source>
</evidence>
<dbReference type="EMBL" id="JAMQOT010000003">
    <property type="protein sequence ID" value="MDF9745867.1"/>
    <property type="molecule type" value="Genomic_DNA"/>
</dbReference>
<dbReference type="GO" id="GO:0016757">
    <property type="term" value="F:glycosyltransferase activity"/>
    <property type="evidence" value="ECO:0007669"/>
    <property type="project" value="UniProtKB-KW"/>
</dbReference>
<dbReference type="Gene3D" id="3.90.550.10">
    <property type="entry name" value="Spore Coat Polysaccharide Biosynthesis Protein SpsA, Chain A"/>
    <property type="match status" value="1"/>
</dbReference>
<evidence type="ECO:0000259" key="4">
    <source>
        <dbReference type="Pfam" id="PF00535"/>
    </source>
</evidence>
<dbReference type="SUPFAM" id="SSF53448">
    <property type="entry name" value="Nucleotide-diphospho-sugar transferases"/>
    <property type="match status" value="1"/>
</dbReference>